<evidence type="ECO:0000313" key="2">
    <source>
        <dbReference type="Proteomes" id="UP001497535"/>
    </source>
</evidence>
<dbReference type="Proteomes" id="UP001497535">
    <property type="component" value="Unassembled WGS sequence"/>
</dbReference>
<protein>
    <submittedName>
        <fullName evidence="1">Uncharacterized protein</fullName>
    </submittedName>
</protein>
<organism evidence="1 2">
    <name type="scientific">Meloidogyne enterolobii</name>
    <name type="common">Root-knot nematode worm</name>
    <name type="synonym">Meloidogyne mayaguensis</name>
    <dbReference type="NCBI Taxonomy" id="390850"/>
    <lineage>
        <taxon>Eukaryota</taxon>
        <taxon>Metazoa</taxon>
        <taxon>Ecdysozoa</taxon>
        <taxon>Nematoda</taxon>
        <taxon>Chromadorea</taxon>
        <taxon>Rhabditida</taxon>
        <taxon>Tylenchina</taxon>
        <taxon>Tylenchomorpha</taxon>
        <taxon>Tylenchoidea</taxon>
        <taxon>Meloidogynidae</taxon>
        <taxon>Meloidogyninae</taxon>
        <taxon>Meloidogyne</taxon>
    </lineage>
</organism>
<keyword evidence="2" id="KW-1185">Reference proteome</keyword>
<gene>
    <name evidence="1" type="ORF">MENTE1834_LOCUS24764</name>
</gene>
<name>A0ACB0ZFI4_MELEN</name>
<dbReference type="EMBL" id="CAVMJV010000033">
    <property type="protein sequence ID" value="CAK5077811.1"/>
    <property type="molecule type" value="Genomic_DNA"/>
</dbReference>
<proteinExistence type="predicted"/>
<comment type="caution">
    <text evidence="1">The sequence shown here is derived from an EMBL/GenBank/DDBJ whole genome shotgun (WGS) entry which is preliminary data.</text>
</comment>
<evidence type="ECO:0000313" key="1">
    <source>
        <dbReference type="EMBL" id="CAK5077811.1"/>
    </source>
</evidence>
<sequence>MSQLRYILGTGFEQLLVEDKSLSKDVDNDIGFIIKSKILETVLKDRLNKLIEHVNKQKGNHEENLFLEIMDETEIIGIDLTQEKPLALSRKSGNKFTNDEEHKSSTIKNNSSIKSIKKPIGNFNKWLKIDRRNFNKDKNKMKNLEGESEAYWKISFDVFFCVDSDNDNISNKFLGTF</sequence>
<reference evidence="1" key="1">
    <citation type="submission" date="2023-11" db="EMBL/GenBank/DDBJ databases">
        <authorList>
            <person name="Poullet M."/>
        </authorList>
    </citation>
    <scope>NUCLEOTIDE SEQUENCE</scope>
    <source>
        <strain evidence="1">E1834</strain>
    </source>
</reference>
<accession>A0ACB0ZFI4</accession>